<organism evidence="12 15">
    <name type="scientific">Adineta ricciae</name>
    <name type="common">Rotifer</name>
    <dbReference type="NCBI Taxonomy" id="249248"/>
    <lineage>
        <taxon>Eukaryota</taxon>
        <taxon>Metazoa</taxon>
        <taxon>Spiralia</taxon>
        <taxon>Gnathifera</taxon>
        <taxon>Rotifera</taxon>
        <taxon>Eurotatoria</taxon>
        <taxon>Bdelloidea</taxon>
        <taxon>Adinetida</taxon>
        <taxon>Adinetidae</taxon>
        <taxon>Adineta</taxon>
    </lineage>
</organism>
<keyword evidence="9 10" id="KW-0472">Membrane</keyword>
<keyword evidence="6 10" id="KW-0735">Signal-anchor</keyword>
<keyword evidence="4 10" id="KW-0808">Transferase</keyword>
<dbReference type="GO" id="GO:0006813">
    <property type="term" value="P:potassium ion transport"/>
    <property type="evidence" value="ECO:0007669"/>
    <property type="project" value="InterPro"/>
</dbReference>
<comment type="subcellular location">
    <subcellularLocation>
        <location evidence="1 10">Golgi apparatus</location>
        <location evidence="1 10">Golgi stack membrane</location>
        <topology evidence="1 10">Single-pass type II membrane protein</topology>
    </subcellularLocation>
</comment>
<protein>
    <recommendedName>
        <fullName evidence="10">Hexosyltransferase</fullName>
        <ecNumber evidence="10">2.4.1.-</ecNumber>
    </recommendedName>
</protein>
<evidence type="ECO:0000256" key="5">
    <source>
        <dbReference type="ARBA" id="ARBA00022692"/>
    </source>
</evidence>
<dbReference type="InterPro" id="IPR051227">
    <property type="entry name" value="CS_glycosyltransferase"/>
</dbReference>
<comment type="caution">
    <text evidence="12">The sequence shown here is derived from an EMBL/GenBank/DDBJ whole genome shotgun (WGS) entry which is preliminary data.</text>
</comment>
<evidence type="ECO:0000313" key="15">
    <source>
        <dbReference type="Proteomes" id="UP000663852"/>
    </source>
</evidence>
<feature type="transmembrane region" description="Helical" evidence="10">
    <location>
        <begin position="341"/>
        <end position="362"/>
    </location>
</feature>
<dbReference type="GO" id="GO:0005890">
    <property type="term" value="C:sodium:potassium-exchanging ATPase complex"/>
    <property type="evidence" value="ECO:0007669"/>
    <property type="project" value="InterPro"/>
</dbReference>
<sequence length="1062" mass="123749">MTGKTTTDNDIAVPPAHINLDQRRSSRSNEKSEKKPSVIQNMLRFLYDPRKKTVLGRDALNWAKLSTFYMMFYFFLGCFFLVLLNIFASILDRTEPRYHNTESTMAVRSTAAVVGMGFRPQPLIDDSLVRVSDDPTEQIRIASSLRLFRDVFLIQNSDSKIENCTEVDPASDLPAGTACAFNWFSVVNTNDHPCSDNNLYGFKQEKPCVLVKLNKVYGWKPSTGVLPVNIQKLRGIHSNRSTQNPDVYVTCEGTNVADNDALKSMTYYSVSYPSGSDKFGVIPNYYFPYRNAKDHVQPFVLVQFHDLPLNRLIGVTCRAWAPGIEHNVRGVRDGVMLRRSWNSVVFGISFMLIGFIIGTHYWSAVVQFQCPSTTMPRTPRLEFSFYEHFQYRTMKTCRNESKQIFLTIAILSSYERLLIYLPSIFNTWASLATDEVEIIIFIEEKFSIPEESIEKLFLRITPSMQSCLFTVKLKHVENAYPPQKKSFYAMKFMHMFYAQRTSWILRLDDNAYVNIEDLVRWLKSLDHRRTFYIGQGGTGRRNGPPIHLLPGEYFCMGGSGIILSQQVLVQLGPWLDHCYNREILTTHEDVELGRCILNHLHINCTNAYDAKDFFYHHHGPRYSFASDLTPTILSRALTIHPIKDQQIFYQIFAFYLRKKRDQQVRLHKKLPIEQKDYVTFTTTMEFDLVRDAHYQLMDIRWRSYIQKIVKSYVERVRLVWHQRSFNWSIISGQFLFGYHRVIPSYCLEATIEILLNIRLNLPSFLQNLLIRKRFHLRHAFVSKRHLDYREISIEENDENAHLLNLIVVSSNKDPILFRFLEHFKHEVLDHPIRCNQFTLSILYFASQNQFVPQHIRQFSSRYSSIVRISLVDRNQTSYNRGLGRQLASKLFTDREILFFLDVDLVFTGQALDNTRRLMLHQLAISPCFVYFPIIFSLFSNKFTVNNRSSSDIVSGMGSFSIYGYGNVAVRKQDLDRIGGWQTNNQEWGYEDVDLFQRFSRASTNCTIFRAVEPGLKHYYHPKMCHEIIDKARRKMCSDANHVLLGSQAQMVDYLVKSDKKFF</sequence>
<reference evidence="12" key="1">
    <citation type="submission" date="2021-02" db="EMBL/GenBank/DDBJ databases">
        <authorList>
            <person name="Nowell W R."/>
        </authorList>
    </citation>
    <scope>NUCLEOTIDE SEQUENCE</scope>
</reference>
<dbReference type="InterPro" id="IPR008428">
    <property type="entry name" value="Chond_GalNAc"/>
</dbReference>
<keyword evidence="14" id="KW-1185">Reference proteome</keyword>
<keyword evidence="7 10" id="KW-1133">Transmembrane helix</keyword>
<dbReference type="SUPFAM" id="SSF53448">
    <property type="entry name" value="Nucleotide-diphospho-sugar transferases"/>
    <property type="match status" value="2"/>
</dbReference>
<dbReference type="Gene3D" id="2.60.40.1660">
    <property type="entry name" value="Na, k-atpase alpha subunit"/>
    <property type="match status" value="1"/>
</dbReference>
<evidence type="ECO:0000256" key="7">
    <source>
        <dbReference type="ARBA" id="ARBA00022989"/>
    </source>
</evidence>
<dbReference type="GO" id="GO:0032580">
    <property type="term" value="C:Golgi cisterna membrane"/>
    <property type="evidence" value="ECO:0007669"/>
    <property type="project" value="UniProtKB-SubCell"/>
</dbReference>
<evidence type="ECO:0000256" key="1">
    <source>
        <dbReference type="ARBA" id="ARBA00004447"/>
    </source>
</evidence>
<feature type="region of interest" description="Disordered" evidence="11">
    <location>
        <begin position="1"/>
        <end position="36"/>
    </location>
</feature>
<evidence type="ECO:0000256" key="4">
    <source>
        <dbReference type="ARBA" id="ARBA00022679"/>
    </source>
</evidence>
<dbReference type="InterPro" id="IPR029044">
    <property type="entry name" value="Nucleotide-diphossugar_trans"/>
</dbReference>
<feature type="transmembrane region" description="Helical" evidence="10">
    <location>
        <begin position="68"/>
        <end position="91"/>
    </location>
</feature>
<evidence type="ECO:0000256" key="8">
    <source>
        <dbReference type="ARBA" id="ARBA00023034"/>
    </source>
</evidence>
<dbReference type="Gene3D" id="3.90.550.50">
    <property type="match status" value="1"/>
</dbReference>
<dbReference type="InterPro" id="IPR000402">
    <property type="entry name" value="Na/K_ATPase_sub_beta"/>
</dbReference>
<dbReference type="AlphaFoldDB" id="A0A813NIZ5"/>
<evidence type="ECO:0000256" key="6">
    <source>
        <dbReference type="ARBA" id="ARBA00022968"/>
    </source>
</evidence>
<dbReference type="Proteomes" id="UP000663828">
    <property type="component" value="Unassembled WGS sequence"/>
</dbReference>
<proteinExistence type="inferred from homology"/>
<dbReference type="GO" id="GO:0047238">
    <property type="term" value="F:glucuronosyl-N-acetylgalactosaminyl-proteoglycan 4-beta-N-acetylgalactosaminyltransferase activity"/>
    <property type="evidence" value="ECO:0007669"/>
    <property type="project" value="TreeGrafter"/>
</dbReference>
<dbReference type="Gene3D" id="3.90.550.10">
    <property type="entry name" value="Spore Coat Polysaccharide Biosynthesis Protein SpsA, Chain A"/>
    <property type="match status" value="1"/>
</dbReference>
<comment type="similarity">
    <text evidence="2">Belongs to the X(+)/potassium ATPases subunit beta family.</text>
</comment>
<dbReference type="OrthoDB" id="431432at2759"/>
<evidence type="ECO:0000256" key="11">
    <source>
        <dbReference type="SAM" id="MobiDB-lite"/>
    </source>
</evidence>
<evidence type="ECO:0000313" key="12">
    <source>
        <dbReference type="EMBL" id="CAF0736361.1"/>
    </source>
</evidence>
<dbReference type="EMBL" id="CAJNOJ010000003">
    <property type="protein sequence ID" value="CAF0736361.1"/>
    <property type="molecule type" value="Genomic_DNA"/>
</dbReference>
<gene>
    <name evidence="12" type="ORF">EDS130_LOCUS1459</name>
    <name evidence="13" type="ORF">XAT740_LOCUS2136</name>
</gene>
<dbReference type="Pfam" id="PF00287">
    <property type="entry name" value="Na_K-ATPase"/>
    <property type="match status" value="1"/>
</dbReference>
<evidence type="ECO:0000313" key="13">
    <source>
        <dbReference type="EMBL" id="CAF0784199.1"/>
    </source>
</evidence>
<dbReference type="Proteomes" id="UP000663852">
    <property type="component" value="Unassembled WGS sequence"/>
</dbReference>
<dbReference type="GO" id="GO:0006814">
    <property type="term" value="P:sodium ion transport"/>
    <property type="evidence" value="ECO:0007669"/>
    <property type="project" value="InterPro"/>
</dbReference>
<comment type="similarity">
    <text evidence="3 10">Belongs to the chondroitin N-acetylgalactosaminyltransferase family.</text>
</comment>
<evidence type="ECO:0000256" key="9">
    <source>
        <dbReference type="ARBA" id="ARBA00023136"/>
    </source>
</evidence>
<evidence type="ECO:0000256" key="2">
    <source>
        <dbReference type="ARBA" id="ARBA00005876"/>
    </source>
</evidence>
<evidence type="ECO:0000256" key="10">
    <source>
        <dbReference type="RuleBase" id="RU364016"/>
    </source>
</evidence>
<keyword evidence="5 10" id="KW-0812">Transmembrane</keyword>
<dbReference type="Pfam" id="PF05679">
    <property type="entry name" value="CHGN"/>
    <property type="match status" value="2"/>
</dbReference>
<dbReference type="InterPro" id="IPR038702">
    <property type="entry name" value="Na/K_ATPase_sub_beta_sf"/>
</dbReference>
<feature type="compositionally biased region" description="Basic and acidic residues" evidence="11">
    <location>
        <begin position="20"/>
        <end position="36"/>
    </location>
</feature>
<dbReference type="EC" id="2.4.1.-" evidence="10"/>
<dbReference type="PANTHER" id="PTHR12369:SF11">
    <property type="entry name" value="HEXOSYLTRANSFERASE"/>
    <property type="match status" value="1"/>
</dbReference>
<accession>A0A813NIZ5</accession>
<feature type="transmembrane region" description="Helical" evidence="10">
    <location>
        <begin position="917"/>
        <end position="938"/>
    </location>
</feature>
<dbReference type="PANTHER" id="PTHR12369">
    <property type="entry name" value="CHONDROITIN SYNTHASE"/>
    <property type="match status" value="1"/>
</dbReference>
<name>A0A813NIZ5_ADIRI</name>
<comment type="caution">
    <text evidence="10">Lacks conserved residue(s) required for the propagation of feature annotation.</text>
</comment>
<keyword evidence="8 10" id="KW-0333">Golgi apparatus</keyword>
<evidence type="ECO:0000256" key="3">
    <source>
        <dbReference type="ARBA" id="ARBA00009239"/>
    </source>
</evidence>
<dbReference type="EMBL" id="CAJNOR010000071">
    <property type="protein sequence ID" value="CAF0784199.1"/>
    <property type="molecule type" value="Genomic_DNA"/>
</dbReference>
<evidence type="ECO:0000313" key="14">
    <source>
        <dbReference type="Proteomes" id="UP000663828"/>
    </source>
</evidence>